<reference evidence="1 2" key="1">
    <citation type="submission" date="2019-02" db="EMBL/GenBank/DDBJ databases">
        <title>Genome sequencing of the rare red list fungi Hericium alpestre (H. flagellum).</title>
        <authorList>
            <person name="Buettner E."/>
            <person name="Kellner H."/>
        </authorList>
    </citation>
    <scope>NUCLEOTIDE SEQUENCE [LARGE SCALE GENOMIC DNA]</scope>
    <source>
        <strain evidence="1 2">DSM 108284</strain>
    </source>
</reference>
<dbReference type="AlphaFoldDB" id="A0A4Y9ZV18"/>
<accession>A0A4Y9ZV18</accession>
<dbReference type="STRING" id="135208.A0A4Y9ZV18"/>
<comment type="caution">
    <text evidence="1">The sequence shown here is derived from an EMBL/GenBank/DDBJ whole genome shotgun (WGS) entry which is preliminary data.</text>
</comment>
<dbReference type="OrthoDB" id="2505969at2759"/>
<keyword evidence="2" id="KW-1185">Reference proteome</keyword>
<dbReference type="InterPro" id="IPR040521">
    <property type="entry name" value="KDZ"/>
</dbReference>
<dbReference type="PANTHER" id="PTHR33096">
    <property type="entry name" value="CXC2 DOMAIN-CONTAINING PROTEIN"/>
    <property type="match status" value="1"/>
</dbReference>
<dbReference type="EMBL" id="SFCI01000801">
    <property type="protein sequence ID" value="TFY77883.1"/>
    <property type="molecule type" value="Genomic_DNA"/>
</dbReference>
<evidence type="ECO:0000313" key="1">
    <source>
        <dbReference type="EMBL" id="TFY77883.1"/>
    </source>
</evidence>
<organism evidence="1 2">
    <name type="scientific">Hericium alpestre</name>
    <dbReference type="NCBI Taxonomy" id="135208"/>
    <lineage>
        <taxon>Eukaryota</taxon>
        <taxon>Fungi</taxon>
        <taxon>Dikarya</taxon>
        <taxon>Basidiomycota</taxon>
        <taxon>Agaricomycotina</taxon>
        <taxon>Agaricomycetes</taxon>
        <taxon>Russulales</taxon>
        <taxon>Hericiaceae</taxon>
        <taxon>Hericium</taxon>
    </lineage>
</organism>
<dbReference type="Pfam" id="PF18758">
    <property type="entry name" value="KDZ"/>
    <property type="match status" value="1"/>
</dbReference>
<dbReference type="Proteomes" id="UP000298061">
    <property type="component" value="Unassembled WGS sequence"/>
</dbReference>
<evidence type="ECO:0000313" key="2">
    <source>
        <dbReference type="Proteomes" id="UP000298061"/>
    </source>
</evidence>
<proteinExistence type="predicted"/>
<gene>
    <name evidence="1" type="ORF">EWM64_g6128</name>
</gene>
<name>A0A4Y9ZV18_9AGAM</name>
<protein>
    <submittedName>
        <fullName evidence="1">Uncharacterized protein</fullName>
    </submittedName>
</protein>
<sequence length="257" mass="29251">MSDSHKKMWEIYHETGIFLSACRHALIWWICNMIRSGELAKYPLAIMAKIIHTFCERAGLGYDIACQFLKTIAKSSLAGEAAAAHFRMVVNAFHGWAHNRACQLSYHPLYVTGFGIEDLKVYEHIFSSSNGLASITRYASPYHRHQAIDLWASAWDDDKYLELSTFMLNNYKQAGKILRDLPSAVKLLQAGKSVTDTEYHKHLEAERLYLAERHKTAPEETWHQDYVVLLKRHAEAIEVFDKATAIYGSTKGKSQAA</sequence>
<dbReference type="PANTHER" id="PTHR33096:SF1">
    <property type="entry name" value="CXC1-LIKE CYSTEINE CLUSTER ASSOCIATED WITH KDZ TRANSPOSASES DOMAIN-CONTAINING PROTEIN"/>
    <property type="match status" value="1"/>
</dbReference>